<name>A0A5C3NKN5_9AGAM</name>
<proteinExistence type="predicted"/>
<dbReference type="EMBL" id="ML213503">
    <property type="protein sequence ID" value="TFK57477.1"/>
    <property type="molecule type" value="Genomic_DNA"/>
</dbReference>
<sequence>MRIYLVFPTRCLEFVASSRQTLAKTTVYAQLSGNPRPEFGCSPAWIHGADVRQQAHHGQRYPHMHAQL</sequence>
<protein>
    <submittedName>
        <fullName evidence="1">Uncharacterized protein</fullName>
    </submittedName>
</protein>
<gene>
    <name evidence="1" type="ORF">OE88DRAFT_139533</name>
</gene>
<dbReference type="Proteomes" id="UP000305948">
    <property type="component" value="Unassembled WGS sequence"/>
</dbReference>
<keyword evidence="2" id="KW-1185">Reference proteome</keyword>
<dbReference type="AlphaFoldDB" id="A0A5C3NKN5"/>
<evidence type="ECO:0000313" key="1">
    <source>
        <dbReference type="EMBL" id="TFK57477.1"/>
    </source>
</evidence>
<organism evidence="1 2">
    <name type="scientific">Heliocybe sulcata</name>
    <dbReference type="NCBI Taxonomy" id="5364"/>
    <lineage>
        <taxon>Eukaryota</taxon>
        <taxon>Fungi</taxon>
        <taxon>Dikarya</taxon>
        <taxon>Basidiomycota</taxon>
        <taxon>Agaricomycotina</taxon>
        <taxon>Agaricomycetes</taxon>
        <taxon>Gloeophyllales</taxon>
        <taxon>Gloeophyllaceae</taxon>
        <taxon>Heliocybe</taxon>
    </lineage>
</organism>
<evidence type="ECO:0000313" key="2">
    <source>
        <dbReference type="Proteomes" id="UP000305948"/>
    </source>
</evidence>
<accession>A0A5C3NKN5</accession>
<reference evidence="1 2" key="1">
    <citation type="journal article" date="2019" name="Nat. Ecol. Evol.">
        <title>Megaphylogeny resolves global patterns of mushroom evolution.</title>
        <authorList>
            <person name="Varga T."/>
            <person name="Krizsan K."/>
            <person name="Foldi C."/>
            <person name="Dima B."/>
            <person name="Sanchez-Garcia M."/>
            <person name="Sanchez-Ramirez S."/>
            <person name="Szollosi G.J."/>
            <person name="Szarkandi J.G."/>
            <person name="Papp V."/>
            <person name="Albert L."/>
            <person name="Andreopoulos W."/>
            <person name="Angelini C."/>
            <person name="Antonin V."/>
            <person name="Barry K.W."/>
            <person name="Bougher N.L."/>
            <person name="Buchanan P."/>
            <person name="Buyck B."/>
            <person name="Bense V."/>
            <person name="Catcheside P."/>
            <person name="Chovatia M."/>
            <person name="Cooper J."/>
            <person name="Damon W."/>
            <person name="Desjardin D."/>
            <person name="Finy P."/>
            <person name="Geml J."/>
            <person name="Haridas S."/>
            <person name="Hughes K."/>
            <person name="Justo A."/>
            <person name="Karasinski D."/>
            <person name="Kautmanova I."/>
            <person name="Kiss B."/>
            <person name="Kocsube S."/>
            <person name="Kotiranta H."/>
            <person name="LaButti K.M."/>
            <person name="Lechner B.E."/>
            <person name="Liimatainen K."/>
            <person name="Lipzen A."/>
            <person name="Lukacs Z."/>
            <person name="Mihaltcheva S."/>
            <person name="Morgado L.N."/>
            <person name="Niskanen T."/>
            <person name="Noordeloos M.E."/>
            <person name="Ohm R.A."/>
            <person name="Ortiz-Santana B."/>
            <person name="Ovrebo C."/>
            <person name="Racz N."/>
            <person name="Riley R."/>
            <person name="Savchenko A."/>
            <person name="Shiryaev A."/>
            <person name="Soop K."/>
            <person name="Spirin V."/>
            <person name="Szebenyi C."/>
            <person name="Tomsovsky M."/>
            <person name="Tulloss R.E."/>
            <person name="Uehling J."/>
            <person name="Grigoriev I.V."/>
            <person name="Vagvolgyi C."/>
            <person name="Papp T."/>
            <person name="Martin F.M."/>
            <person name="Miettinen O."/>
            <person name="Hibbett D.S."/>
            <person name="Nagy L.G."/>
        </authorList>
    </citation>
    <scope>NUCLEOTIDE SEQUENCE [LARGE SCALE GENOMIC DNA]</scope>
    <source>
        <strain evidence="1 2">OMC1185</strain>
    </source>
</reference>